<keyword evidence="8" id="KW-1185">Reference proteome</keyword>
<feature type="transmembrane region" description="Helical" evidence="5">
    <location>
        <begin position="52"/>
        <end position="71"/>
    </location>
</feature>
<evidence type="ECO:0000256" key="5">
    <source>
        <dbReference type="SAM" id="Phobius"/>
    </source>
</evidence>
<gene>
    <name evidence="7" type="ORF">DSM19430T_19820</name>
</gene>
<reference evidence="7 8" key="1">
    <citation type="submission" date="2020-05" db="EMBL/GenBank/DDBJ databases">
        <title>Draft genome sequence of Desulfovibrio psychrotolerans JS1T.</title>
        <authorList>
            <person name="Ueno A."/>
            <person name="Tamazawa S."/>
            <person name="Tamamura S."/>
            <person name="Murakami T."/>
            <person name="Kiyama T."/>
            <person name="Inomata H."/>
            <person name="Amano Y."/>
            <person name="Miyakawa K."/>
            <person name="Tamaki H."/>
            <person name="Naganuma T."/>
            <person name="Kaneko K."/>
        </authorList>
    </citation>
    <scope>NUCLEOTIDE SEQUENCE [LARGE SCALE GENOMIC DNA]</scope>
    <source>
        <strain evidence="7 8">JS1</strain>
    </source>
</reference>
<feature type="transmembrane region" description="Helical" evidence="5">
    <location>
        <begin position="197"/>
        <end position="228"/>
    </location>
</feature>
<feature type="transmembrane region" description="Helical" evidence="5">
    <location>
        <begin position="20"/>
        <end position="40"/>
    </location>
</feature>
<dbReference type="PANTHER" id="PTHR37422:SF13">
    <property type="entry name" value="LIPOPOLYSACCHARIDE BIOSYNTHESIS PROTEIN PA4999-RELATED"/>
    <property type="match status" value="1"/>
</dbReference>
<evidence type="ECO:0000313" key="7">
    <source>
        <dbReference type="EMBL" id="GFM37298.1"/>
    </source>
</evidence>
<dbReference type="AlphaFoldDB" id="A0A7J0BUF7"/>
<feature type="transmembrane region" description="Helical" evidence="5">
    <location>
        <begin position="364"/>
        <end position="381"/>
    </location>
</feature>
<dbReference type="RefSeq" id="WP_174409911.1">
    <property type="nucleotide sequence ID" value="NZ_BLVP01000008.1"/>
</dbReference>
<name>A0A7J0BUF7_9BACT</name>
<accession>A0A7J0BUF7</accession>
<feature type="transmembrane region" description="Helical" evidence="5">
    <location>
        <begin position="234"/>
        <end position="252"/>
    </location>
</feature>
<evidence type="ECO:0000259" key="6">
    <source>
        <dbReference type="Pfam" id="PF04932"/>
    </source>
</evidence>
<evidence type="ECO:0000256" key="1">
    <source>
        <dbReference type="ARBA" id="ARBA00004141"/>
    </source>
</evidence>
<feature type="transmembrane region" description="Helical" evidence="5">
    <location>
        <begin position="321"/>
        <end position="343"/>
    </location>
</feature>
<proteinExistence type="predicted"/>
<dbReference type="GO" id="GO:0016020">
    <property type="term" value="C:membrane"/>
    <property type="evidence" value="ECO:0007669"/>
    <property type="project" value="UniProtKB-SubCell"/>
</dbReference>
<sequence length="424" mass="47132">MISETRGPVDTAVSVRRAGIRSSCSLTGITLLAVMALPRLHEMVPYLVYADPGKLVILLCLFCILTSKGAVRVPWRRLPQVRLYVLFVIWLFISATMGVWPSASIAGGVSFLKNMVFFLLFMKSIDSMNDLYKVVRVLLLGMLVFSTSIIARASMGRADAGGYTLDPNEGALLIAVLMPFLYYFFRGERGFFRMAFLFGMVLGAGAVLCTGSRGGVIALCVVLSYAYLVDSGMFLKKILLIAVTVSAVFLFMPDGIRERFDRLGDTEQDYNLTHKHGRMMVWERAMSLVEENPVFGVGMHNFIFVESEVNNQSRGVVTHNFILQVATELGIPGALILLSIFAVSWRQARRMRAQVRRTPNNMRAYALLSGLECAWLAFFIGGQFLSVAFSSQIIFMASCSTLVWKCHLRGDFRVPAQQRKAADA</sequence>
<dbReference type="Pfam" id="PF04932">
    <property type="entry name" value="Wzy_C"/>
    <property type="match status" value="1"/>
</dbReference>
<evidence type="ECO:0000313" key="8">
    <source>
        <dbReference type="Proteomes" id="UP000503820"/>
    </source>
</evidence>
<keyword evidence="3 5" id="KW-1133">Transmembrane helix</keyword>
<feature type="transmembrane region" description="Helical" evidence="5">
    <location>
        <begin position="167"/>
        <end position="185"/>
    </location>
</feature>
<dbReference type="PANTHER" id="PTHR37422">
    <property type="entry name" value="TEICHURONIC ACID BIOSYNTHESIS PROTEIN TUAE"/>
    <property type="match status" value="1"/>
</dbReference>
<dbReference type="InterPro" id="IPR007016">
    <property type="entry name" value="O-antigen_ligase-rel_domated"/>
</dbReference>
<evidence type="ECO:0000256" key="2">
    <source>
        <dbReference type="ARBA" id="ARBA00022692"/>
    </source>
</evidence>
<dbReference type="Proteomes" id="UP000503820">
    <property type="component" value="Unassembled WGS sequence"/>
</dbReference>
<comment type="subcellular location">
    <subcellularLocation>
        <location evidence="1">Membrane</location>
        <topology evidence="1">Multi-pass membrane protein</topology>
    </subcellularLocation>
</comment>
<feature type="transmembrane region" description="Helical" evidence="5">
    <location>
        <begin position="134"/>
        <end position="155"/>
    </location>
</feature>
<keyword evidence="4 5" id="KW-0472">Membrane</keyword>
<protein>
    <recommendedName>
        <fullName evidence="6">O-antigen ligase-related domain-containing protein</fullName>
    </recommendedName>
</protein>
<dbReference type="InterPro" id="IPR051533">
    <property type="entry name" value="WaaL-like"/>
</dbReference>
<feature type="transmembrane region" description="Helical" evidence="5">
    <location>
        <begin position="105"/>
        <end position="122"/>
    </location>
</feature>
<keyword evidence="2 5" id="KW-0812">Transmembrane</keyword>
<organism evidence="7 8">
    <name type="scientific">Desulfovibrio psychrotolerans</name>
    <dbReference type="NCBI Taxonomy" id="415242"/>
    <lineage>
        <taxon>Bacteria</taxon>
        <taxon>Pseudomonadati</taxon>
        <taxon>Thermodesulfobacteriota</taxon>
        <taxon>Desulfovibrionia</taxon>
        <taxon>Desulfovibrionales</taxon>
        <taxon>Desulfovibrionaceae</taxon>
        <taxon>Desulfovibrio</taxon>
    </lineage>
</organism>
<evidence type="ECO:0000256" key="4">
    <source>
        <dbReference type="ARBA" id="ARBA00023136"/>
    </source>
</evidence>
<evidence type="ECO:0000256" key="3">
    <source>
        <dbReference type="ARBA" id="ARBA00022989"/>
    </source>
</evidence>
<comment type="caution">
    <text evidence="7">The sequence shown here is derived from an EMBL/GenBank/DDBJ whole genome shotgun (WGS) entry which is preliminary data.</text>
</comment>
<feature type="domain" description="O-antigen ligase-related" evidence="6">
    <location>
        <begin position="199"/>
        <end position="338"/>
    </location>
</feature>
<feature type="transmembrane region" description="Helical" evidence="5">
    <location>
        <begin position="83"/>
        <end position="99"/>
    </location>
</feature>
<dbReference type="EMBL" id="BLVP01000008">
    <property type="protein sequence ID" value="GFM37298.1"/>
    <property type="molecule type" value="Genomic_DNA"/>
</dbReference>